<dbReference type="GO" id="GO:0003677">
    <property type="term" value="F:DNA binding"/>
    <property type="evidence" value="ECO:0007669"/>
    <property type="project" value="UniProtKB-KW"/>
</dbReference>
<dbReference type="Proteomes" id="UP000314960">
    <property type="component" value="Chromosome"/>
</dbReference>
<accession>A0A3Q8CXE8</accession>
<dbReference type="CDD" id="cd00093">
    <property type="entry name" value="HTH_XRE"/>
    <property type="match status" value="1"/>
</dbReference>
<dbReference type="Pfam" id="PF00717">
    <property type="entry name" value="Peptidase_S24"/>
    <property type="match status" value="1"/>
</dbReference>
<dbReference type="PANTHER" id="PTHR40661:SF1">
    <property type="entry name" value="HTH CRO_C1-TYPE DOMAIN-CONTAINING PROTEIN"/>
    <property type="match status" value="1"/>
</dbReference>
<dbReference type="InterPro" id="IPR036286">
    <property type="entry name" value="LexA/Signal_pep-like_sf"/>
</dbReference>
<dbReference type="InterPro" id="IPR015927">
    <property type="entry name" value="Peptidase_S24_S26A/B/C"/>
</dbReference>
<evidence type="ECO:0000256" key="3">
    <source>
        <dbReference type="ARBA" id="ARBA00023163"/>
    </source>
</evidence>
<dbReference type="RefSeq" id="WP_141053171.1">
    <property type="nucleotide sequence ID" value="NZ_CP018176.1"/>
</dbReference>
<dbReference type="EMBL" id="CP018176">
    <property type="protein sequence ID" value="AUJ29595.1"/>
    <property type="molecule type" value="Genomic_DNA"/>
</dbReference>
<evidence type="ECO:0000313" key="5">
    <source>
        <dbReference type="EMBL" id="AUJ29595.1"/>
    </source>
</evidence>
<dbReference type="CDD" id="cd06529">
    <property type="entry name" value="S24_LexA-like"/>
    <property type="match status" value="1"/>
</dbReference>
<dbReference type="Gene3D" id="2.10.109.10">
    <property type="entry name" value="Umud Fragment, subunit A"/>
    <property type="match status" value="1"/>
</dbReference>
<proteinExistence type="predicted"/>
<dbReference type="Gene3D" id="1.10.260.40">
    <property type="entry name" value="lambda repressor-like DNA-binding domains"/>
    <property type="match status" value="1"/>
</dbReference>
<dbReference type="SMART" id="SM00530">
    <property type="entry name" value="HTH_XRE"/>
    <property type="match status" value="1"/>
</dbReference>
<sequence length="234" mass="26256">MNLAKYAGNIIKKLREERGLTQTELAEKIGVVKGAIANYEAGTRAPKQDTLFALANIFEVSINNFFPKINTNDDNIISIYEKLEFLRQQKVYKFAESQLEEQNSMSESSRKYIVANRSTAAGAPIDGDYEDAQQEIIVRSEVPRGADEVITIAGDSMEPLLMKGSQAFVHYQPTPDTDGQIVIVSIKGDGVTCKRVYREDGNIRLKSINEKYEDMVFPAEDIRIIGKIIIDQKK</sequence>
<dbReference type="KEGG" id="lhw:BSQ49_04910"/>
<dbReference type="PROSITE" id="PS50943">
    <property type="entry name" value="HTH_CROC1"/>
    <property type="match status" value="1"/>
</dbReference>
<dbReference type="AlphaFoldDB" id="A0A3Q8CXE8"/>
<keyword evidence="3" id="KW-0804">Transcription</keyword>
<dbReference type="InterPro" id="IPR010982">
    <property type="entry name" value="Lambda_DNA-bd_dom_sf"/>
</dbReference>
<reference evidence="5 6" key="1">
    <citation type="submission" date="2016-11" db="EMBL/GenBank/DDBJ databases">
        <title>Interaction between Lactobacillus species and yeast in water kefir.</title>
        <authorList>
            <person name="Behr J."/>
            <person name="Xu D."/>
            <person name="Vogel R.F."/>
        </authorList>
    </citation>
    <scope>NUCLEOTIDE SEQUENCE [LARGE SCALE GENOMIC DNA]</scope>
    <source>
        <strain evidence="5 6">TMW 1.1822</strain>
    </source>
</reference>
<organism evidence="5 6">
    <name type="scientific">Liquorilactobacillus hordei</name>
    <dbReference type="NCBI Taxonomy" id="468911"/>
    <lineage>
        <taxon>Bacteria</taxon>
        <taxon>Bacillati</taxon>
        <taxon>Bacillota</taxon>
        <taxon>Bacilli</taxon>
        <taxon>Lactobacillales</taxon>
        <taxon>Lactobacillaceae</taxon>
        <taxon>Liquorilactobacillus</taxon>
    </lineage>
</organism>
<name>A0A3Q8CXE8_9LACO</name>
<evidence type="ECO:0000259" key="4">
    <source>
        <dbReference type="PROSITE" id="PS50943"/>
    </source>
</evidence>
<evidence type="ECO:0000256" key="2">
    <source>
        <dbReference type="ARBA" id="ARBA00023125"/>
    </source>
</evidence>
<evidence type="ECO:0000313" key="6">
    <source>
        <dbReference type="Proteomes" id="UP000314960"/>
    </source>
</evidence>
<protein>
    <submittedName>
        <fullName evidence="5">XRE family transcriptional regulator</fullName>
    </submittedName>
</protein>
<keyword evidence="2" id="KW-0238">DNA-binding</keyword>
<dbReference type="SUPFAM" id="SSF47413">
    <property type="entry name" value="lambda repressor-like DNA-binding domains"/>
    <property type="match status" value="1"/>
</dbReference>
<dbReference type="InterPro" id="IPR039418">
    <property type="entry name" value="LexA-like"/>
</dbReference>
<keyword evidence="1" id="KW-0805">Transcription regulation</keyword>
<dbReference type="Pfam" id="PF01381">
    <property type="entry name" value="HTH_3"/>
    <property type="match status" value="1"/>
</dbReference>
<feature type="domain" description="HTH cro/C1-type" evidence="4">
    <location>
        <begin position="11"/>
        <end position="65"/>
    </location>
</feature>
<dbReference type="SUPFAM" id="SSF51306">
    <property type="entry name" value="LexA/Signal peptidase"/>
    <property type="match status" value="1"/>
</dbReference>
<dbReference type="InterPro" id="IPR001387">
    <property type="entry name" value="Cro/C1-type_HTH"/>
</dbReference>
<gene>
    <name evidence="5" type="ORF">BSQ49_04910</name>
</gene>
<dbReference type="PANTHER" id="PTHR40661">
    <property type="match status" value="1"/>
</dbReference>
<evidence type="ECO:0000256" key="1">
    <source>
        <dbReference type="ARBA" id="ARBA00023015"/>
    </source>
</evidence>